<gene>
    <name evidence="5" type="primary">LOC111021261</name>
</gene>
<accession>A0A6J1DHZ6</accession>
<evidence type="ECO:0000313" key="5">
    <source>
        <dbReference type="RefSeq" id="XP_022153840.1"/>
    </source>
</evidence>
<reference evidence="5" key="1">
    <citation type="submission" date="2025-08" db="UniProtKB">
        <authorList>
            <consortium name="RefSeq"/>
        </authorList>
    </citation>
    <scope>IDENTIFICATION</scope>
    <source>
        <strain evidence="5">OHB3-1</strain>
    </source>
</reference>
<dbReference type="SUPFAM" id="SSF53474">
    <property type="entry name" value="alpha/beta-Hydrolases"/>
    <property type="match status" value="1"/>
</dbReference>
<evidence type="ECO:0000256" key="1">
    <source>
        <dbReference type="ARBA" id="ARBA00010515"/>
    </source>
</evidence>
<evidence type="ECO:0000313" key="4">
    <source>
        <dbReference type="Proteomes" id="UP000504603"/>
    </source>
</evidence>
<dbReference type="Gene3D" id="3.40.50.1820">
    <property type="entry name" value="alpha/beta hydrolase"/>
    <property type="match status" value="1"/>
</dbReference>
<dbReference type="InterPro" id="IPR050466">
    <property type="entry name" value="Carboxylest/Gibb_receptor"/>
</dbReference>
<dbReference type="PANTHER" id="PTHR23024:SF535">
    <property type="entry name" value="OS07G0162900 PROTEIN"/>
    <property type="match status" value="1"/>
</dbReference>
<dbReference type="InterPro" id="IPR013094">
    <property type="entry name" value="AB_hydrolase_3"/>
</dbReference>
<keyword evidence="4" id="KW-1185">Reference proteome</keyword>
<dbReference type="OrthoDB" id="408631at2759"/>
<sequence length="328" mass="36079">MATSSSSSPPFEVEECRGVLRVYSDGSIVRSSNPSFDVPVLDDGSVLWKDLLFDLINRLHVRLYKPANCSSSTSLLPIFFYIHGGGFCIGSRTWPNCQNYCFRLALHLSALVISPDYRLAPENRLPAAIHDGFAALRWLQAQALSDHPDPWLSHVADFSRIFISGDSAGGNIAHHLAVGLGAGSPELAPLRVRGYVLLGPFFGGTVRTRSEAEGPKEAFLNLDLIDRFWRLSIPPGSTTDHPLVNVLGPWSRDLEAVELDPMLVVVGGGDLLKDRAVEYAEKLKEQGKMIELVEFEGKQHGFFTIHPNSEAANQLMLIVNRFITQNSG</sequence>
<dbReference type="PANTHER" id="PTHR23024">
    <property type="entry name" value="ARYLACETAMIDE DEACETYLASE"/>
    <property type="match status" value="1"/>
</dbReference>
<dbReference type="Pfam" id="PF07859">
    <property type="entry name" value="Abhydrolase_3"/>
    <property type="match status" value="1"/>
</dbReference>
<dbReference type="InterPro" id="IPR029058">
    <property type="entry name" value="AB_hydrolase_fold"/>
</dbReference>
<evidence type="ECO:0000256" key="2">
    <source>
        <dbReference type="PROSITE-ProRule" id="PRU10038"/>
    </source>
</evidence>
<proteinExistence type="inferred from homology"/>
<dbReference type="Proteomes" id="UP000504603">
    <property type="component" value="Unplaced"/>
</dbReference>
<evidence type="ECO:0000259" key="3">
    <source>
        <dbReference type="Pfam" id="PF07859"/>
    </source>
</evidence>
<feature type="domain" description="Alpha/beta hydrolase fold-3" evidence="3">
    <location>
        <begin position="80"/>
        <end position="303"/>
    </location>
</feature>
<dbReference type="GO" id="GO:0016787">
    <property type="term" value="F:hydrolase activity"/>
    <property type="evidence" value="ECO:0007669"/>
    <property type="project" value="InterPro"/>
</dbReference>
<name>A0A6J1DHZ6_MOMCH</name>
<feature type="active site" evidence="2">
    <location>
        <position position="167"/>
    </location>
</feature>
<dbReference type="RefSeq" id="XP_022153840.1">
    <property type="nucleotide sequence ID" value="XM_022298148.1"/>
</dbReference>
<dbReference type="PROSITE" id="PS01174">
    <property type="entry name" value="LIPASE_GDXG_SER"/>
    <property type="match status" value="1"/>
</dbReference>
<protein>
    <submittedName>
        <fullName evidence="5">Probable carboxylesterase 15</fullName>
    </submittedName>
</protein>
<dbReference type="AlphaFoldDB" id="A0A6J1DHZ6"/>
<dbReference type="GeneID" id="111021261"/>
<comment type="similarity">
    <text evidence="1">Belongs to the 'GDXG' lipolytic enzyme family.</text>
</comment>
<organism evidence="4 5">
    <name type="scientific">Momordica charantia</name>
    <name type="common">Bitter gourd</name>
    <name type="synonym">Balsam pear</name>
    <dbReference type="NCBI Taxonomy" id="3673"/>
    <lineage>
        <taxon>Eukaryota</taxon>
        <taxon>Viridiplantae</taxon>
        <taxon>Streptophyta</taxon>
        <taxon>Embryophyta</taxon>
        <taxon>Tracheophyta</taxon>
        <taxon>Spermatophyta</taxon>
        <taxon>Magnoliopsida</taxon>
        <taxon>eudicotyledons</taxon>
        <taxon>Gunneridae</taxon>
        <taxon>Pentapetalae</taxon>
        <taxon>rosids</taxon>
        <taxon>fabids</taxon>
        <taxon>Cucurbitales</taxon>
        <taxon>Cucurbitaceae</taxon>
        <taxon>Momordiceae</taxon>
        <taxon>Momordica</taxon>
    </lineage>
</organism>
<dbReference type="InterPro" id="IPR033140">
    <property type="entry name" value="Lipase_GDXG_put_SER_AS"/>
</dbReference>
<dbReference type="KEGG" id="mcha:111021261"/>